<dbReference type="SUPFAM" id="SSF161098">
    <property type="entry name" value="MetI-like"/>
    <property type="match status" value="1"/>
</dbReference>
<dbReference type="GO" id="GO:0005886">
    <property type="term" value="C:plasma membrane"/>
    <property type="evidence" value="ECO:0007669"/>
    <property type="project" value="UniProtKB-SubCell"/>
</dbReference>
<feature type="transmembrane region" description="Helical" evidence="7">
    <location>
        <begin position="30"/>
        <end position="58"/>
    </location>
</feature>
<keyword evidence="6 7" id="KW-0472">Membrane</keyword>
<comment type="similarity">
    <text evidence="7">Belongs to the binding-protein-dependent transport system permease family.</text>
</comment>
<dbReference type="AlphaFoldDB" id="A0A8J3F282"/>
<evidence type="ECO:0000256" key="1">
    <source>
        <dbReference type="ARBA" id="ARBA00004651"/>
    </source>
</evidence>
<dbReference type="EMBL" id="BMHB01000003">
    <property type="protein sequence ID" value="GGI17461.1"/>
    <property type="molecule type" value="Genomic_DNA"/>
</dbReference>
<dbReference type="Pfam" id="PF00528">
    <property type="entry name" value="BPD_transp_1"/>
    <property type="match status" value="1"/>
</dbReference>
<keyword evidence="2 7" id="KW-0813">Transport</keyword>
<evidence type="ECO:0000259" key="8">
    <source>
        <dbReference type="PROSITE" id="PS50928"/>
    </source>
</evidence>
<gene>
    <name evidence="9" type="ORF">GCM10007380_38060</name>
</gene>
<dbReference type="CDD" id="cd06261">
    <property type="entry name" value="TM_PBP2"/>
    <property type="match status" value="1"/>
</dbReference>
<name>A0A8J3F282_9BACI</name>
<organism evidence="9 10">
    <name type="scientific">Gottfriedia solisilvae</name>
    <dbReference type="NCBI Taxonomy" id="1516104"/>
    <lineage>
        <taxon>Bacteria</taxon>
        <taxon>Bacillati</taxon>
        <taxon>Bacillota</taxon>
        <taxon>Bacilli</taxon>
        <taxon>Bacillales</taxon>
        <taxon>Bacillaceae</taxon>
        <taxon>Gottfriedia</taxon>
    </lineage>
</organism>
<feature type="transmembrane region" description="Helical" evidence="7">
    <location>
        <begin position="130"/>
        <end position="149"/>
    </location>
</feature>
<dbReference type="Proteomes" id="UP000626244">
    <property type="component" value="Unassembled WGS sequence"/>
</dbReference>
<dbReference type="PROSITE" id="PS50928">
    <property type="entry name" value="ABC_TM1"/>
    <property type="match status" value="1"/>
</dbReference>
<dbReference type="PANTHER" id="PTHR30193:SF37">
    <property type="entry name" value="INNER MEMBRANE ABC TRANSPORTER PERMEASE PROTEIN YCJO"/>
    <property type="match status" value="1"/>
</dbReference>
<evidence type="ECO:0000256" key="3">
    <source>
        <dbReference type="ARBA" id="ARBA00022475"/>
    </source>
</evidence>
<dbReference type="Gene3D" id="1.10.3720.10">
    <property type="entry name" value="MetI-like"/>
    <property type="match status" value="1"/>
</dbReference>
<proteinExistence type="inferred from homology"/>
<keyword evidence="5 7" id="KW-1133">Transmembrane helix</keyword>
<dbReference type="RefSeq" id="WP_088002048.1">
    <property type="nucleotide sequence ID" value="NZ_BMHB01000003.1"/>
</dbReference>
<feature type="transmembrane region" description="Helical" evidence="7">
    <location>
        <begin position="222"/>
        <end position="247"/>
    </location>
</feature>
<evidence type="ECO:0000256" key="7">
    <source>
        <dbReference type="RuleBase" id="RU363032"/>
    </source>
</evidence>
<protein>
    <submittedName>
        <fullName evidence="9">ABC transporter permease</fullName>
    </submittedName>
</protein>
<dbReference type="InterPro" id="IPR035906">
    <property type="entry name" value="MetI-like_sf"/>
</dbReference>
<feature type="domain" description="ABC transmembrane type-1" evidence="8">
    <location>
        <begin position="92"/>
        <end position="303"/>
    </location>
</feature>
<keyword evidence="3" id="KW-1003">Cell membrane</keyword>
<dbReference type="InterPro" id="IPR000515">
    <property type="entry name" value="MetI-like"/>
</dbReference>
<dbReference type="OrthoDB" id="9786413at2"/>
<evidence type="ECO:0000256" key="2">
    <source>
        <dbReference type="ARBA" id="ARBA00022448"/>
    </source>
</evidence>
<feature type="transmembrane region" description="Helical" evidence="7">
    <location>
        <begin position="177"/>
        <end position="201"/>
    </location>
</feature>
<evidence type="ECO:0000256" key="5">
    <source>
        <dbReference type="ARBA" id="ARBA00022989"/>
    </source>
</evidence>
<feature type="transmembrane region" description="Helical" evidence="7">
    <location>
        <begin position="98"/>
        <end position="118"/>
    </location>
</feature>
<comment type="subcellular location">
    <subcellularLocation>
        <location evidence="1 7">Cell membrane</location>
        <topology evidence="1 7">Multi-pass membrane protein</topology>
    </subcellularLocation>
</comment>
<keyword evidence="10" id="KW-1185">Reference proteome</keyword>
<feature type="transmembrane region" description="Helical" evidence="7">
    <location>
        <begin position="289"/>
        <end position="306"/>
    </location>
</feature>
<evidence type="ECO:0000256" key="4">
    <source>
        <dbReference type="ARBA" id="ARBA00022692"/>
    </source>
</evidence>
<sequence length="314" mass="34686">MLETNKVSNESVIEGNKRVKRAGGKKLKKALNFFSFVGPVYLVFIAIVLVPFIMGIYYSFTDWNGITGHIKMVGLDNYKYIFKDDLAFIASFKLTAKYTVIAVILTNIVGFGLALLVTQALKSRNILRTIFFMPNLIGGLLLGFIWQFIFNQGLISLGSILKLKFLETAMLGTANGAFWAIVIVAVWQGAGYIMVIYVAALQGVPNDLIEAAKIDGANRFQVLKKITIPMVAPAVTVCLFLTISWSFKIFDTNLSLTGGGPFGSTEMLAYNIYKEAFTNNNFGIGEAKAIVFFVVVSVITIVQVYLSKKREVEM</sequence>
<accession>A0A8J3F282</accession>
<evidence type="ECO:0000256" key="6">
    <source>
        <dbReference type="ARBA" id="ARBA00023136"/>
    </source>
</evidence>
<dbReference type="InterPro" id="IPR051393">
    <property type="entry name" value="ABC_transporter_permease"/>
</dbReference>
<dbReference type="GO" id="GO:0055085">
    <property type="term" value="P:transmembrane transport"/>
    <property type="evidence" value="ECO:0007669"/>
    <property type="project" value="InterPro"/>
</dbReference>
<evidence type="ECO:0000313" key="9">
    <source>
        <dbReference type="EMBL" id="GGI17461.1"/>
    </source>
</evidence>
<keyword evidence="4 7" id="KW-0812">Transmembrane</keyword>
<dbReference type="PANTHER" id="PTHR30193">
    <property type="entry name" value="ABC TRANSPORTER PERMEASE PROTEIN"/>
    <property type="match status" value="1"/>
</dbReference>
<evidence type="ECO:0000313" key="10">
    <source>
        <dbReference type="Proteomes" id="UP000626244"/>
    </source>
</evidence>
<reference evidence="10" key="1">
    <citation type="journal article" date="2019" name="Int. J. Syst. Evol. Microbiol.">
        <title>The Global Catalogue of Microorganisms (GCM) 10K type strain sequencing project: providing services to taxonomists for standard genome sequencing and annotation.</title>
        <authorList>
            <consortium name="The Broad Institute Genomics Platform"/>
            <consortium name="The Broad Institute Genome Sequencing Center for Infectious Disease"/>
            <person name="Wu L."/>
            <person name="Ma J."/>
        </authorList>
    </citation>
    <scope>NUCLEOTIDE SEQUENCE [LARGE SCALE GENOMIC DNA]</scope>
    <source>
        <strain evidence="10">CGMCC 1.14993</strain>
    </source>
</reference>
<comment type="caution">
    <text evidence="9">The sequence shown here is derived from an EMBL/GenBank/DDBJ whole genome shotgun (WGS) entry which is preliminary data.</text>
</comment>